<accession>A0A1I1FSI9</accession>
<dbReference type="Proteomes" id="UP000182192">
    <property type="component" value="Unassembled WGS sequence"/>
</dbReference>
<dbReference type="PANTHER" id="PTHR23068:SF25">
    <property type="entry name" value="DNA (CYTOSINE-5)-METHYLTRANSFERASE DRM2"/>
    <property type="match status" value="1"/>
</dbReference>
<sequence>MRVLSLFDGISCGMVALERAGIPVERYVAYEINKQSIAVSKKHYPNIEHKGDVNGADFSEYIGFDLLIGGSPCQDLSGLNTVYRKDYETGLKGKKSRLFYAYVDALQTVNPKFFLFENVASMKAEWRDAITAELGVEPIMINSALVSAQERKRLYWTNIPKVTQPADRGIVLEDIILHADTIPEKYWYRDRKYTIHGEDDRVIATLDEGHLFSENKRVFNLKHKCGTLCGDGAGGNLQKKVFQNGAVRKLTPVEYERLQTLPDNYTEGVADSHRYTAIGNGWTVDVIAHILGGLHDV</sequence>
<evidence type="ECO:0000313" key="8">
    <source>
        <dbReference type="Proteomes" id="UP000182192"/>
    </source>
</evidence>
<dbReference type="InterPro" id="IPR018117">
    <property type="entry name" value="C5_DNA_meth_AS"/>
</dbReference>
<dbReference type="GO" id="GO:0009307">
    <property type="term" value="P:DNA restriction-modification system"/>
    <property type="evidence" value="ECO:0007669"/>
    <property type="project" value="UniProtKB-KW"/>
</dbReference>
<name>A0A1I1FSI9_RUMAL</name>
<evidence type="ECO:0000256" key="6">
    <source>
        <dbReference type="PROSITE-ProRule" id="PRU01016"/>
    </source>
</evidence>
<dbReference type="InterPro" id="IPR001525">
    <property type="entry name" value="C5_MeTfrase"/>
</dbReference>
<evidence type="ECO:0000256" key="5">
    <source>
        <dbReference type="ARBA" id="ARBA00022747"/>
    </source>
</evidence>
<organism evidence="7 8">
    <name type="scientific">Ruminococcus albus</name>
    <dbReference type="NCBI Taxonomy" id="1264"/>
    <lineage>
        <taxon>Bacteria</taxon>
        <taxon>Bacillati</taxon>
        <taxon>Bacillota</taxon>
        <taxon>Clostridia</taxon>
        <taxon>Eubacteriales</taxon>
        <taxon>Oscillospiraceae</taxon>
        <taxon>Ruminococcus</taxon>
    </lineage>
</organism>
<evidence type="ECO:0000313" key="7">
    <source>
        <dbReference type="EMBL" id="SFC02265.1"/>
    </source>
</evidence>
<dbReference type="PROSITE" id="PS00094">
    <property type="entry name" value="C5_MTASE_1"/>
    <property type="match status" value="1"/>
</dbReference>
<dbReference type="Pfam" id="PF00145">
    <property type="entry name" value="DNA_methylase"/>
    <property type="match status" value="1"/>
</dbReference>
<evidence type="ECO:0000256" key="4">
    <source>
        <dbReference type="ARBA" id="ARBA00022691"/>
    </source>
</evidence>
<feature type="active site" evidence="6">
    <location>
        <position position="73"/>
    </location>
</feature>
<dbReference type="Gene3D" id="3.40.50.150">
    <property type="entry name" value="Vaccinia Virus protein VP39"/>
    <property type="match status" value="1"/>
</dbReference>
<keyword evidence="5" id="KW-0680">Restriction system</keyword>
<dbReference type="GO" id="GO:0003886">
    <property type="term" value="F:DNA (cytosine-5-)-methyltransferase activity"/>
    <property type="evidence" value="ECO:0007669"/>
    <property type="project" value="UniProtKB-EC"/>
</dbReference>
<dbReference type="GO" id="GO:0032259">
    <property type="term" value="P:methylation"/>
    <property type="evidence" value="ECO:0007669"/>
    <property type="project" value="UniProtKB-KW"/>
</dbReference>
<keyword evidence="3 6" id="KW-0808">Transferase</keyword>
<dbReference type="InterPro" id="IPR029063">
    <property type="entry name" value="SAM-dependent_MTases_sf"/>
</dbReference>
<dbReference type="Gene3D" id="3.90.120.10">
    <property type="entry name" value="DNA Methylase, subunit A, domain 2"/>
    <property type="match status" value="1"/>
</dbReference>
<dbReference type="PANTHER" id="PTHR23068">
    <property type="entry name" value="DNA CYTOSINE-5- -METHYLTRANSFERASE 3-RELATED"/>
    <property type="match status" value="1"/>
</dbReference>
<evidence type="ECO:0000256" key="3">
    <source>
        <dbReference type="ARBA" id="ARBA00022679"/>
    </source>
</evidence>
<evidence type="ECO:0000256" key="2">
    <source>
        <dbReference type="ARBA" id="ARBA00022603"/>
    </source>
</evidence>
<dbReference type="EC" id="2.1.1.37" evidence="1"/>
<keyword evidence="2 6" id="KW-0489">Methyltransferase</keyword>
<dbReference type="AlphaFoldDB" id="A0A1I1FSI9"/>
<dbReference type="EMBL" id="FOKQ01000006">
    <property type="protein sequence ID" value="SFC02265.1"/>
    <property type="molecule type" value="Genomic_DNA"/>
</dbReference>
<gene>
    <name evidence="7" type="ORF">SAMN02910406_01004</name>
</gene>
<protein>
    <recommendedName>
        <fullName evidence="1">DNA (cytosine-5-)-methyltransferase</fullName>
        <ecNumber evidence="1">2.1.1.37</ecNumber>
    </recommendedName>
</protein>
<comment type="similarity">
    <text evidence="6">Belongs to the class I-like SAM-binding methyltransferase superfamily. C5-methyltransferase family.</text>
</comment>
<keyword evidence="4 6" id="KW-0949">S-adenosyl-L-methionine</keyword>
<dbReference type="InterPro" id="IPR050390">
    <property type="entry name" value="C5-Methyltransferase"/>
</dbReference>
<dbReference type="SUPFAM" id="SSF53335">
    <property type="entry name" value="S-adenosyl-L-methionine-dependent methyltransferases"/>
    <property type="match status" value="1"/>
</dbReference>
<evidence type="ECO:0000256" key="1">
    <source>
        <dbReference type="ARBA" id="ARBA00011975"/>
    </source>
</evidence>
<dbReference type="OrthoDB" id="9813719at2"/>
<reference evidence="7 8" key="1">
    <citation type="submission" date="2016-10" db="EMBL/GenBank/DDBJ databases">
        <authorList>
            <person name="de Groot N.N."/>
        </authorList>
    </citation>
    <scope>NUCLEOTIDE SEQUENCE [LARGE SCALE GENOMIC DNA]</scope>
    <source>
        <strain evidence="7 8">AR67</strain>
    </source>
</reference>
<dbReference type="PROSITE" id="PS51679">
    <property type="entry name" value="SAM_MT_C5"/>
    <property type="match status" value="1"/>
</dbReference>
<proteinExistence type="inferred from homology"/>